<keyword evidence="1" id="KW-1133">Transmembrane helix</keyword>
<accession>A0A2K2FTQ5</accession>
<dbReference type="AlphaFoldDB" id="A0A2K2FTQ5"/>
<reference evidence="2 3" key="1">
    <citation type="submission" date="2016-05" db="EMBL/GenBank/DDBJ databases">
        <title>Complete genome sequence of Novosphingobium guangzhouense SA925(T).</title>
        <authorList>
            <person name="Sha S."/>
        </authorList>
    </citation>
    <scope>NUCLEOTIDE SEQUENCE [LARGE SCALE GENOMIC DNA]</scope>
    <source>
        <strain evidence="2 3">SA925</strain>
    </source>
</reference>
<evidence type="ECO:0000313" key="3">
    <source>
        <dbReference type="Proteomes" id="UP000236327"/>
    </source>
</evidence>
<feature type="transmembrane region" description="Helical" evidence="1">
    <location>
        <begin position="69"/>
        <end position="86"/>
    </location>
</feature>
<gene>
    <name evidence="2" type="ORF">A8V01_09815</name>
</gene>
<name>A0A2K2FTQ5_9SPHN</name>
<keyword evidence="1" id="KW-0472">Membrane</keyword>
<dbReference type="Proteomes" id="UP000236327">
    <property type="component" value="Unassembled WGS sequence"/>
</dbReference>
<sequence>MIHLAIAAPALLGFALLLMAMTRHQQDWLRRKLSPRLSKSMRWSGLGLLVLAFGVAGLAMGWAYGSVVWFGWLSVAAALVLTGQTNRERIQRMLRLQSHKS</sequence>
<keyword evidence="1" id="KW-0812">Transmembrane</keyword>
<evidence type="ECO:0008006" key="4">
    <source>
        <dbReference type="Google" id="ProtNLM"/>
    </source>
</evidence>
<dbReference type="InterPro" id="IPR021762">
    <property type="entry name" value="DUF3325"/>
</dbReference>
<comment type="caution">
    <text evidence="2">The sequence shown here is derived from an EMBL/GenBank/DDBJ whole genome shotgun (WGS) entry which is preliminary data.</text>
</comment>
<protein>
    <recommendedName>
        <fullName evidence="4">DUF3325 domain-containing protein</fullName>
    </recommendedName>
</protein>
<keyword evidence="3" id="KW-1185">Reference proteome</keyword>
<evidence type="ECO:0000313" key="2">
    <source>
        <dbReference type="EMBL" id="PNU02163.1"/>
    </source>
</evidence>
<dbReference type="OrthoDB" id="7477824at2"/>
<organism evidence="2 3">
    <name type="scientific">Novosphingobium guangzhouense</name>
    <dbReference type="NCBI Taxonomy" id="1850347"/>
    <lineage>
        <taxon>Bacteria</taxon>
        <taxon>Pseudomonadati</taxon>
        <taxon>Pseudomonadota</taxon>
        <taxon>Alphaproteobacteria</taxon>
        <taxon>Sphingomonadales</taxon>
        <taxon>Sphingomonadaceae</taxon>
        <taxon>Novosphingobium</taxon>
    </lineage>
</organism>
<evidence type="ECO:0000256" key="1">
    <source>
        <dbReference type="SAM" id="Phobius"/>
    </source>
</evidence>
<proteinExistence type="predicted"/>
<dbReference type="EMBL" id="LYMM01000084">
    <property type="protein sequence ID" value="PNU02163.1"/>
    <property type="molecule type" value="Genomic_DNA"/>
</dbReference>
<feature type="transmembrane region" description="Helical" evidence="1">
    <location>
        <begin position="6"/>
        <end position="22"/>
    </location>
</feature>
<feature type="transmembrane region" description="Helical" evidence="1">
    <location>
        <begin position="43"/>
        <end position="63"/>
    </location>
</feature>
<dbReference type="Pfam" id="PF11804">
    <property type="entry name" value="DUF3325"/>
    <property type="match status" value="1"/>
</dbReference>
<dbReference type="RefSeq" id="WP_103098945.1">
    <property type="nucleotide sequence ID" value="NZ_LYMM01000084.1"/>
</dbReference>